<dbReference type="Proteomes" id="UP000578077">
    <property type="component" value="Unassembled WGS sequence"/>
</dbReference>
<protein>
    <submittedName>
        <fullName evidence="3">Dipeptidyl-peptidase-4</fullName>
        <ecNumber evidence="3">3.4.14.5</ecNumber>
    </submittedName>
</protein>
<dbReference type="EC" id="3.4.14.5" evidence="3"/>
<keyword evidence="4" id="KW-1185">Reference proteome</keyword>
<dbReference type="RefSeq" id="WP_184636300.1">
    <property type="nucleotide sequence ID" value="NZ_BAABKT010000039.1"/>
</dbReference>
<dbReference type="InterPro" id="IPR002469">
    <property type="entry name" value="Peptidase_S9B_N"/>
</dbReference>
<dbReference type="GO" id="GO:0008239">
    <property type="term" value="F:dipeptidyl-peptidase activity"/>
    <property type="evidence" value="ECO:0007669"/>
    <property type="project" value="UniProtKB-EC"/>
</dbReference>
<dbReference type="Gene3D" id="2.140.10.30">
    <property type="entry name" value="Dipeptidylpeptidase IV, N-terminal domain"/>
    <property type="match status" value="1"/>
</dbReference>
<dbReference type="AlphaFoldDB" id="A0A841E8Y9"/>
<dbReference type="InterPro" id="IPR050278">
    <property type="entry name" value="Serine_Prot_S9B/DPPIV"/>
</dbReference>
<dbReference type="InterPro" id="IPR029058">
    <property type="entry name" value="AB_hydrolase_fold"/>
</dbReference>
<dbReference type="EMBL" id="JACHLY010000001">
    <property type="protein sequence ID" value="MBB5999466.1"/>
    <property type="molecule type" value="Genomic_DNA"/>
</dbReference>
<dbReference type="SUPFAM" id="SSF53474">
    <property type="entry name" value="alpha/beta-Hydrolases"/>
    <property type="match status" value="1"/>
</dbReference>
<feature type="domain" description="Dipeptidylpeptidase IV N-terminal" evidence="2">
    <location>
        <begin position="105"/>
        <end position="362"/>
    </location>
</feature>
<dbReference type="SUPFAM" id="SSF82171">
    <property type="entry name" value="DPP6 N-terminal domain-like"/>
    <property type="match status" value="1"/>
</dbReference>
<dbReference type="InterPro" id="IPR001375">
    <property type="entry name" value="Peptidase_S9_cat"/>
</dbReference>
<dbReference type="Gene3D" id="3.40.50.1820">
    <property type="entry name" value="alpha/beta hydrolase"/>
    <property type="match status" value="1"/>
</dbReference>
<dbReference type="GO" id="GO:0006508">
    <property type="term" value="P:proteolysis"/>
    <property type="evidence" value="ECO:0007669"/>
    <property type="project" value="InterPro"/>
</dbReference>
<dbReference type="GO" id="GO:0008236">
    <property type="term" value="F:serine-type peptidase activity"/>
    <property type="evidence" value="ECO:0007669"/>
    <property type="project" value="InterPro"/>
</dbReference>
<name>A0A841E8Y9_9ACTN</name>
<evidence type="ECO:0000259" key="1">
    <source>
        <dbReference type="Pfam" id="PF00326"/>
    </source>
</evidence>
<dbReference type="Pfam" id="PF00326">
    <property type="entry name" value="Peptidase_S9"/>
    <property type="match status" value="1"/>
</dbReference>
<comment type="caution">
    <text evidence="3">The sequence shown here is derived from an EMBL/GenBank/DDBJ whole genome shotgun (WGS) entry which is preliminary data.</text>
</comment>
<evidence type="ECO:0000259" key="2">
    <source>
        <dbReference type="Pfam" id="PF00930"/>
    </source>
</evidence>
<reference evidence="3 4" key="1">
    <citation type="submission" date="2020-08" db="EMBL/GenBank/DDBJ databases">
        <title>Sequencing the genomes of 1000 actinobacteria strains.</title>
        <authorList>
            <person name="Klenk H.-P."/>
        </authorList>
    </citation>
    <scope>NUCLEOTIDE SEQUENCE [LARGE SCALE GENOMIC DNA]</scope>
    <source>
        <strain evidence="3 4">DSM 44593</strain>
    </source>
</reference>
<keyword evidence="3" id="KW-0378">Hydrolase</keyword>
<proteinExistence type="predicted"/>
<gene>
    <name evidence="3" type="ORF">HNR25_003217</name>
</gene>
<dbReference type="PANTHER" id="PTHR11731">
    <property type="entry name" value="PROTEASE FAMILY S9B,C DIPEPTIDYL-PEPTIDASE IV-RELATED"/>
    <property type="match status" value="1"/>
</dbReference>
<dbReference type="PANTHER" id="PTHR11731:SF193">
    <property type="entry name" value="DIPEPTIDYL PEPTIDASE 9"/>
    <property type="match status" value="1"/>
</dbReference>
<organism evidence="3 4">
    <name type="scientific">Streptomonospora salina</name>
    <dbReference type="NCBI Taxonomy" id="104205"/>
    <lineage>
        <taxon>Bacteria</taxon>
        <taxon>Bacillati</taxon>
        <taxon>Actinomycetota</taxon>
        <taxon>Actinomycetes</taxon>
        <taxon>Streptosporangiales</taxon>
        <taxon>Nocardiopsidaceae</taxon>
        <taxon>Streptomonospora</taxon>
    </lineage>
</organism>
<feature type="domain" description="Peptidase S9 prolyl oligopeptidase catalytic" evidence="1">
    <location>
        <begin position="535"/>
        <end position="734"/>
    </location>
</feature>
<sequence length="740" mass="78149">MSFPRQQARTRRFTIGVPRAFQISPDGRRMAFLRGRDGEDAATCLWIRDADSGHERVAADPRTVGTGDEDLPAEERARRERLRETGGGIVSYTVDAAFSRAAFTLSGRLYTVDLNAGGAPREVADAVAPVVDPAISPQGGAAAYVSGGALHVVGLDGGGDRVLAEPDGDDVTWGLAEFIAAEEMSRYRGLWWAPDGSALLAARVDDAPVDRWTISDPANPGAAAQTTAYPAAGTGDADVRLAVLSLDGDGAAEPRWIDWDRAALPYLARAGWTGGGGAAGSAEDSGAPEVVFTAQSRDQRTLVLMRADAGTGRVRRERTETDPAWVEIMPGVPAFTAGGETVWIGGGERDAHRVLLVGGREAGPADGCYLRSVADVDGDRVLYSASPAGSPGEVGLWLLDTRTGATARVDAPETAGGGSGGGVVAGRLRGGTLVLQRRDMDSYGVRTVVLTGVGVGADGGTVAAEESGGVDSYAQVPDLPRPDVRFWAAGERRIPAALVLPSWYDPDSHVRLPVLMDPYGGPHAQRVVRSRSAYSTSQWFADQGFAVLIADGRGTPGVGVEWERAVHGDLAAPVLEDQVAALHDAAARFGCLDLDRVAIRGWSFGGFLAALAVLRRPEVFHAAVAGAPVTDWHLYDTHYTERYLGTPQQRPDAYVRSSALEGWADPARPLMLIHGLADDNVVFAHTQRLSSALLAAGRPHSVLPLSGITHMASEETTAENLLLLQVEFLHRSLGAHRSEG</sequence>
<evidence type="ECO:0000313" key="4">
    <source>
        <dbReference type="Proteomes" id="UP000578077"/>
    </source>
</evidence>
<accession>A0A841E8Y9</accession>
<dbReference type="Pfam" id="PF00930">
    <property type="entry name" value="DPPIV_N"/>
    <property type="match status" value="1"/>
</dbReference>
<evidence type="ECO:0000313" key="3">
    <source>
        <dbReference type="EMBL" id="MBB5999466.1"/>
    </source>
</evidence>